<evidence type="ECO:0000313" key="2">
    <source>
        <dbReference type="Proteomes" id="UP000822688"/>
    </source>
</evidence>
<gene>
    <name evidence="1" type="ORF">KC19_4G175600</name>
</gene>
<reference evidence="1" key="1">
    <citation type="submission" date="2020-06" db="EMBL/GenBank/DDBJ databases">
        <title>WGS assembly of Ceratodon purpureus strain R40.</title>
        <authorList>
            <person name="Carey S.B."/>
            <person name="Jenkins J."/>
            <person name="Shu S."/>
            <person name="Lovell J.T."/>
            <person name="Sreedasyam A."/>
            <person name="Maumus F."/>
            <person name="Tiley G.P."/>
            <person name="Fernandez-Pozo N."/>
            <person name="Barry K."/>
            <person name="Chen C."/>
            <person name="Wang M."/>
            <person name="Lipzen A."/>
            <person name="Daum C."/>
            <person name="Saski C.A."/>
            <person name="Payton A.C."/>
            <person name="Mcbreen J.C."/>
            <person name="Conrad R.E."/>
            <person name="Kollar L.M."/>
            <person name="Olsson S."/>
            <person name="Huttunen S."/>
            <person name="Landis J.B."/>
            <person name="Wickett N.J."/>
            <person name="Johnson M.G."/>
            <person name="Rensing S.A."/>
            <person name="Grimwood J."/>
            <person name="Schmutz J."/>
            <person name="Mcdaniel S.F."/>
        </authorList>
    </citation>
    <scope>NUCLEOTIDE SEQUENCE</scope>
    <source>
        <strain evidence="1">R40</strain>
    </source>
</reference>
<dbReference type="Proteomes" id="UP000822688">
    <property type="component" value="Chromosome 4"/>
</dbReference>
<proteinExistence type="predicted"/>
<keyword evidence="2" id="KW-1185">Reference proteome</keyword>
<sequence>MLGSWAPRIHAATMIKKNTPACDCFLPEMHPCRLTAINLSKLLQGGNVKTQAAMTWYYAGRQPGSGGTSTSEQALGAMDR</sequence>
<name>A0A8T0IC11_CERPU</name>
<organism evidence="1 2">
    <name type="scientific">Ceratodon purpureus</name>
    <name type="common">Fire moss</name>
    <name type="synonym">Dicranum purpureum</name>
    <dbReference type="NCBI Taxonomy" id="3225"/>
    <lineage>
        <taxon>Eukaryota</taxon>
        <taxon>Viridiplantae</taxon>
        <taxon>Streptophyta</taxon>
        <taxon>Embryophyta</taxon>
        <taxon>Bryophyta</taxon>
        <taxon>Bryophytina</taxon>
        <taxon>Bryopsida</taxon>
        <taxon>Dicranidae</taxon>
        <taxon>Pseudoditrichales</taxon>
        <taxon>Ditrichaceae</taxon>
        <taxon>Ceratodon</taxon>
    </lineage>
</organism>
<accession>A0A8T0IC11</accession>
<protein>
    <submittedName>
        <fullName evidence="1">Uncharacterized protein</fullName>
    </submittedName>
</protein>
<dbReference type="EMBL" id="CM026424">
    <property type="protein sequence ID" value="KAG0580469.1"/>
    <property type="molecule type" value="Genomic_DNA"/>
</dbReference>
<comment type="caution">
    <text evidence="1">The sequence shown here is derived from an EMBL/GenBank/DDBJ whole genome shotgun (WGS) entry which is preliminary data.</text>
</comment>
<evidence type="ECO:0000313" key="1">
    <source>
        <dbReference type="EMBL" id="KAG0580469.1"/>
    </source>
</evidence>
<dbReference type="AlphaFoldDB" id="A0A8T0IC11"/>